<proteinExistence type="predicted"/>
<name>K4HGQ4_PHOMA</name>
<sequence>SDGKSCSNKTHIKLTHQETDSDSGRGSCESPSLLLEKHKEIQNLLLQAKIAETCDKQKSIATNSAQEVLRCNGPLPQCNDPGSRVSTWPGALPPSPQTSKWPNHDSAYIYKKALSAININRQAALTKCEEHPKPLETLSKGKPCQMGENLGLSLNVQKGQGDLWLLPPKEVPFLPAKQMD</sequence>
<feature type="region of interest" description="Disordered" evidence="1">
    <location>
        <begin position="82"/>
        <end position="103"/>
    </location>
</feature>
<reference evidence="2" key="1">
    <citation type="journal article" date="2012" name="Biol. Lett.">
        <title>Resolving the phylogeny of lizards and snakes (Squamata) with extensive sampling of genes and species.</title>
        <authorList>
            <person name="Wiens J.J."/>
            <person name="Hutter C.R."/>
            <person name="Mulcahy D.G."/>
            <person name="Noonan B.P."/>
            <person name="Townsend T.M."/>
            <person name="Sites J.W.Jr."/>
            <person name="Reeder T.W."/>
        </authorList>
    </citation>
    <scope>NUCLEOTIDE SEQUENCE</scope>
</reference>
<feature type="non-terminal residue" evidence="2">
    <location>
        <position position="1"/>
    </location>
</feature>
<evidence type="ECO:0000313" key="2">
    <source>
        <dbReference type="EMBL" id="AFR13285.1"/>
    </source>
</evidence>
<protein>
    <submittedName>
        <fullName evidence="2">Prolactin receptor</fullName>
    </submittedName>
</protein>
<organism evidence="2">
    <name type="scientific">Pholidobolus macbrydei</name>
    <name type="common">Andean lizard</name>
    <dbReference type="NCBI Taxonomy" id="269734"/>
    <lineage>
        <taxon>Eukaryota</taxon>
        <taxon>Metazoa</taxon>
        <taxon>Chordata</taxon>
        <taxon>Craniata</taxon>
        <taxon>Vertebrata</taxon>
        <taxon>Euteleostomi</taxon>
        <taxon>Lepidosauria</taxon>
        <taxon>Squamata</taxon>
        <taxon>Bifurcata</taxon>
        <taxon>Unidentata</taxon>
        <taxon>Episquamata</taxon>
        <taxon>Laterata</taxon>
        <taxon>Teiioidea</taxon>
        <taxon>Gymnophthalmidae</taxon>
        <taxon>Cercosaurinae</taxon>
        <taxon>Pholidobolus</taxon>
    </lineage>
</organism>
<gene>
    <name evidence="2" type="primary">PRLR</name>
</gene>
<dbReference type="AlphaFoldDB" id="K4HGQ4"/>
<keyword evidence="2" id="KW-0675">Receptor</keyword>
<dbReference type="EMBL" id="JN880862">
    <property type="protein sequence ID" value="AFR13285.1"/>
    <property type="molecule type" value="Genomic_DNA"/>
</dbReference>
<evidence type="ECO:0000256" key="1">
    <source>
        <dbReference type="SAM" id="MobiDB-lite"/>
    </source>
</evidence>
<feature type="region of interest" description="Disordered" evidence="1">
    <location>
        <begin position="1"/>
        <end position="30"/>
    </location>
</feature>
<accession>K4HGQ4</accession>
<feature type="non-terminal residue" evidence="2">
    <location>
        <position position="180"/>
    </location>
</feature>